<evidence type="ECO:0000313" key="2">
    <source>
        <dbReference type="EMBL" id="MFC4424653.1"/>
    </source>
</evidence>
<keyword evidence="3" id="KW-1185">Reference proteome</keyword>
<keyword evidence="2" id="KW-0131">Cell cycle</keyword>
<comment type="caution">
    <text evidence="2">The sequence shown here is derived from an EMBL/GenBank/DDBJ whole genome shotgun (WGS) entry which is preliminary data.</text>
</comment>
<organism evidence="2 3">
    <name type="scientific">Deinococcus navajonensis</name>
    <dbReference type="NCBI Taxonomy" id="309884"/>
    <lineage>
        <taxon>Bacteria</taxon>
        <taxon>Thermotogati</taxon>
        <taxon>Deinococcota</taxon>
        <taxon>Deinococci</taxon>
        <taxon>Deinococcales</taxon>
        <taxon>Deinococcaceae</taxon>
        <taxon>Deinococcus</taxon>
    </lineage>
</organism>
<keyword evidence="1" id="KW-0812">Transmembrane</keyword>
<keyword evidence="2" id="KW-0132">Cell division</keyword>
<name>A0ABV8XIZ7_9DEIO</name>
<feature type="non-terminal residue" evidence="2">
    <location>
        <position position="160"/>
    </location>
</feature>
<feature type="transmembrane region" description="Helical" evidence="1">
    <location>
        <begin position="7"/>
        <end position="25"/>
    </location>
</feature>
<reference evidence="3" key="1">
    <citation type="journal article" date="2019" name="Int. J. Syst. Evol. Microbiol.">
        <title>The Global Catalogue of Microorganisms (GCM) 10K type strain sequencing project: providing services to taxonomists for standard genome sequencing and annotation.</title>
        <authorList>
            <consortium name="The Broad Institute Genomics Platform"/>
            <consortium name="The Broad Institute Genome Sequencing Center for Infectious Disease"/>
            <person name="Wu L."/>
            <person name="Ma J."/>
        </authorList>
    </citation>
    <scope>NUCLEOTIDE SEQUENCE [LARGE SCALE GENOMIC DNA]</scope>
    <source>
        <strain evidence="3">CCUG 56029</strain>
    </source>
</reference>
<keyword evidence="1" id="KW-0472">Membrane</keyword>
<evidence type="ECO:0000313" key="3">
    <source>
        <dbReference type="Proteomes" id="UP001595998"/>
    </source>
</evidence>
<dbReference type="GO" id="GO:0051301">
    <property type="term" value="P:cell division"/>
    <property type="evidence" value="ECO:0007669"/>
    <property type="project" value="UniProtKB-KW"/>
</dbReference>
<sequence length="160" mass="16784">MNWPRWAWVLLGGAALLLGVIVWVMPRGGPEDLNNTAFVAALQRGEVRSAILSGQNGTVSVRGQLSSGATYQTRALAADPVLRLEALQARGVNVQYAAIPRLTGLGVLSGLLTLALIVGLVMVLLRRNSGTQDTASAFGKTRASVVMEGQVKVTFSDVAG</sequence>
<evidence type="ECO:0000256" key="1">
    <source>
        <dbReference type="SAM" id="Phobius"/>
    </source>
</evidence>
<feature type="transmembrane region" description="Helical" evidence="1">
    <location>
        <begin position="102"/>
        <end position="125"/>
    </location>
</feature>
<proteinExistence type="predicted"/>
<dbReference type="EMBL" id="JBHSEH010000002">
    <property type="protein sequence ID" value="MFC4424653.1"/>
    <property type="molecule type" value="Genomic_DNA"/>
</dbReference>
<dbReference type="Proteomes" id="UP001595998">
    <property type="component" value="Unassembled WGS sequence"/>
</dbReference>
<accession>A0ABV8XIZ7</accession>
<keyword evidence="1" id="KW-1133">Transmembrane helix</keyword>
<protein>
    <submittedName>
        <fullName evidence="2">Cell division protein FtsH</fullName>
    </submittedName>
</protein>
<gene>
    <name evidence="2" type="ORF">ACFOZ9_00410</name>
</gene>